<dbReference type="SUPFAM" id="SSF55874">
    <property type="entry name" value="ATPase domain of HSP90 chaperone/DNA topoisomerase II/histidine kinase"/>
    <property type="match status" value="1"/>
</dbReference>
<dbReference type="PANTHER" id="PTHR24421">
    <property type="entry name" value="NITRATE/NITRITE SENSOR PROTEIN NARX-RELATED"/>
    <property type="match status" value="1"/>
</dbReference>
<keyword evidence="3" id="KW-0902">Two-component regulatory system</keyword>
<keyword evidence="4" id="KW-0472">Membrane</keyword>
<keyword evidence="1" id="KW-0808">Transferase</keyword>
<protein>
    <recommendedName>
        <fullName evidence="5">Histidine kinase/HSP90-like ATPase domain-containing protein</fullName>
    </recommendedName>
</protein>
<dbReference type="OrthoDB" id="5125370at2"/>
<feature type="transmembrane region" description="Helical" evidence="4">
    <location>
        <begin position="98"/>
        <end position="117"/>
    </location>
</feature>
<dbReference type="AlphaFoldDB" id="A0A4R0JFZ3"/>
<evidence type="ECO:0000256" key="2">
    <source>
        <dbReference type="ARBA" id="ARBA00022777"/>
    </source>
</evidence>
<evidence type="ECO:0000259" key="5">
    <source>
        <dbReference type="Pfam" id="PF02518"/>
    </source>
</evidence>
<keyword evidence="4" id="KW-0812">Transmembrane</keyword>
<comment type="caution">
    <text evidence="6">The sequence shown here is derived from an EMBL/GenBank/DDBJ whole genome shotgun (WGS) entry which is preliminary data.</text>
</comment>
<keyword evidence="4" id="KW-1133">Transmembrane helix</keyword>
<dbReference type="Proteomes" id="UP000293342">
    <property type="component" value="Unassembled WGS sequence"/>
</dbReference>
<organism evidence="6 7">
    <name type="scientific">Kribbella capetownensis</name>
    <dbReference type="NCBI Taxonomy" id="1572659"/>
    <lineage>
        <taxon>Bacteria</taxon>
        <taxon>Bacillati</taxon>
        <taxon>Actinomycetota</taxon>
        <taxon>Actinomycetes</taxon>
        <taxon>Propionibacteriales</taxon>
        <taxon>Kribbellaceae</taxon>
        <taxon>Kribbella</taxon>
    </lineage>
</organism>
<dbReference type="Pfam" id="PF02518">
    <property type="entry name" value="HATPase_c"/>
    <property type="match status" value="1"/>
</dbReference>
<evidence type="ECO:0000313" key="6">
    <source>
        <dbReference type="EMBL" id="TCC45077.1"/>
    </source>
</evidence>
<feature type="domain" description="Histidine kinase/HSP90-like ATPase" evidence="5">
    <location>
        <begin position="317"/>
        <end position="403"/>
    </location>
</feature>
<gene>
    <name evidence="6" type="ORF">E0H75_31695</name>
</gene>
<accession>A0A4R0JFZ3</accession>
<evidence type="ECO:0000256" key="1">
    <source>
        <dbReference type="ARBA" id="ARBA00022679"/>
    </source>
</evidence>
<keyword evidence="7" id="KW-1185">Reference proteome</keyword>
<keyword evidence="2" id="KW-0418">Kinase</keyword>
<feature type="transmembrane region" description="Helical" evidence="4">
    <location>
        <begin position="70"/>
        <end position="91"/>
    </location>
</feature>
<dbReference type="InterPro" id="IPR050482">
    <property type="entry name" value="Sensor_HK_TwoCompSys"/>
</dbReference>
<sequence length="411" mass="42838">MLIDTNRLLADARASVSRAPVPEDLALERGAPDRALDRFAAVYGLALRLGTVGLGAIAAVLSLAPPVAPLWLVPVLGGLAVWCLLFLSVVVRHGLTHRLVVADSLIVCAILLLQGHLVSAAELPNSSAWLLPIATAAVLLAQLRLRPAVGVPIGVLISAADALGQSLATNFQPSMLIGAGILVIQTGLAAATVQLVRRAGRAAELECERQAEQDRDAQVAAARRADEREHFRQLHDTALATLTMVGSGSVRSGSAILHARAASDAAALRALSTGPSRTDRQERLDDRLRSVIETEAADLDIAAALPVVSVRADVAAAISACVGEALRNVVRHSGVDAASVGVSVDRAGRLRVDIRDRGRGFDVRAIGAHSRGVRESILGRMADVGGVAEVLSMPAGGTQVVLRWGDGDRRG</sequence>
<dbReference type="InterPro" id="IPR036890">
    <property type="entry name" value="HATPase_C_sf"/>
</dbReference>
<feature type="transmembrane region" description="Helical" evidence="4">
    <location>
        <begin position="39"/>
        <end position="64"/>
    </location>
</feature>
<evidence type="ECO:0000256" key="4">
    <source>
        <dbReference type="SAM" id="Phobius"/>
    </source>
</evidence>
<reference evidence="6 7" key="1">
    <citation type="submission" date="2019-02" db="EMBL/GenBank/DDBJ databases">
        <title>Kribbella capetownensis sp. nov. and Kribbella speibonae sp. nov., isolated from soil.</title>
        <authorList>
            <person name="Curtis S.M."/>
            <person name="Norton I."/>
            <person name="Everest G.J."/>
            <person name="Meyers P.R."/>
        </authorList>
    </citation>
    <scope>NUCLEOTIDE SEQUENCE [LARGE SCALE GENOMIC DNA]</scope>
    <source>
        <strain evidence="6 7">YM53</strain>
    </source>
</reference>
<dbReference type="InterPro" id="IPR003594">
    <property type="entry name" value="HATPase_dom"/>
</dbReference>
<dbReference type="PANTHER" id="PTHR24421:SF61">
    <property type="entry name" value="OXYGEN SENSOR HISTIDINE KINASE NREB"/>
    <property type="match status" value="1"/>
</dbReference>
<dbReference type="EMBL" id="SJKD01000008">
    <property type="protein sequence ID" value="TCC45077.1"/>
    <property type="molecule type" value="Genomic_DNA"/>
</dbReference>
<name>A0A4R0JFZ3_9ACTN</name>
<feature type="transmembrane region" description="Helical" evidence="4">
    <location>
        <begin position="174"/>
        <end position="196"/>
    </location>
</feature>
<proteinExistence type="predicted"/>
<evidence type="ECO:0000313" key="7">
    <source>
        <dbReference type="Proteomes" id="UP000293342"/>
    </source>
</evidence>
<evidence type="ECO:0000256" key="3">
    <source>
        <dbReference type="ARBA" id="ARBA00023012"/>
    </source>
</evidence>
<dbReference type="GO" id="GO:0000160">
    <property type="term" value="P:phosphorelay signal transduction system"/>
    <property type="evidence" value="ECO:0007669"/>
    <property type="project" value="UniProtKB-KW"/>
</dbReference>
<dbReference type="GO" id="GO:0016301">
    <property type="term" value="F:kinase activity"/>
    <property type="evidence" value="ECO:0007669"/>
    <property type="project" value="UniProtKB-KW"/>
</dbReference>
<dbReference type="Gene3D" id="3.30.565.10">
    <property type="entry name" value="Histidine kinase-like ATPase, C-terminal domain"/>
    <property type="match status" value="1"/>
</dbReference>